<organism evidence="1 2">
    <name type="scientific">Aphis glycines</name>
    <name type="common">Soybean aphid</name>
    <dbReference type="NCBI Taxonomy" id="307491"/>
    <lineage>
        <taxon>Eukaryota</taxon>
        <taxon>Metazoa</taxon>
        <taxon>Ecdysozoa</taxon>
        <taxon>Arthropoda</taxon>
        <taxon>Hexapoda</taxon>
        <taxon>Insecta</taxon>
        <taxon>Pterygota</taxon>
        <taxon>Neoptera</taxon>
        <taxon>Paraneoptera</taxon>
        <taxon>Hemiptera</taxon>
        <taxon>Sternorrhyncha</taxon>
        <taxon>Aphidomorpha</taxon>
        <taxon>Aphidoidea</taxon>
        <taxon>Aphididae</taxon>
        <taxon>Aphidini</taxon>
        <taxon>Aphis</taxon>
        <taxon>Aphis</taxon>
    </lineage>
</organism>
<evidence type="ECO:0000313" key="1">
    <source>
        <dbReference type="EMBL" id="KAE9541027.1"/>
    </source>
</evidence>
<comment type="caution">
    <text evidence="1">The sequence shown here is derived from an EMBL/GenBank/DDBJ whole genome shotgun (WGS) entry which is preliminary data.</text>
</comment>
<keyword evidence="2" id="KW-1185">Reference proteome</keyword>
<evidence type="ECO:0000313" key="2">
    <source>
        <dbReference type="Proteomes" id="UP000475862"/>
    </source>
</evidence>
<name>A0A6G0U023_APHGL</name>
<gene>
    <name evidence="1" type="ORF">AGLY_004272</name>
</gene>
<dbReference type="Proteomes" id="UP000475862">
    <property type="component" value="Unassembled WGS sequence"/>
</dbReference>
<dbReference type="EMBL" id="VYZN01000013">
    <property type="protein sequence ID" value="KAE9541027.1"/>
    <property type="molecule type" value="Genomic_DNA"/>
</dbReference>
<dbReference type="AlphaFoldDB" id="A0A6G0U023"/>
<sequence length="212" mass="25272">MFIEVYSAAVYMHQRFQIDYKSGNIKQCISKAIYLKFIYAIYVTRILPINLVTFERIFSTMIDSERSDSTMIITSRNNNASTLNFGGWFPIAKKISWVHYKMKIRQNHEYLQIILYINDLMRCGQLDLTTLFACVYTSKRITRVISVFNIYRNMYQNRNLYHSQRAKANFIEMFFEKILREVIMNWYNALTNRFRSESFFVHNGVSLSSNLT</sequence>
<protein>
    <submittedName>
        <fullName evidence="1">Uncharacterized protein</fullName>
    </submittedName>
</protein>
<reference evidence="1 2" key="1">
    <citation type="submission" date="2019-08" db="EMBL/GenBank/DDBJ databases">
        <title>The genome of the soybean aphid Biotype 1, its phylome, world population structure and adaptation to the North American continent.</title>
        <authorList>
            <person name="Giordano R."/>
            <person name="Donthu R.K."/>
            <person name="Hernandez A.G."/>
            <person name="Wright C.L."/>
            <person name="Zimin A.V."/>
        </authorList>
    </citation>
    <scope>NUCLEOTIDE SEQUENCE [LARGE SCALE GENOMIC DNA]</scope>
    <source>
        <tissue evidence="1">Whole aphids</tissue>
    </source>
</reference>
<proteinExistence type="predicted"/>
<accession>A0A6G0U023</accession>